<dbReference type="InterPro" id="IPR028157">
    <property type="entry name" value="PELOTA_dom"/>
</dbReference>
<evidence type="ECO:0000313" key="4">
    <source>
        <dbReference type="Proteomes" id="UP000323166"/>
    </source>
</evidence>
<dbReference type="PIRSF" id="PIRSF020979">
    <property type="entry name" value="UCP020979"/>
    <property type="match status" value="1"/>
</dbReference>
<gene>
    <name evidence="3" type="ORF">LX24_01654</name>
</gene>
<feature type="domain" description="PELOTA RNA-binding" evidence="2">
    <location>
        <begin position="324"/>
        <end position="404"/>
    </location>
</feature>
<dbReference type="AlphaFoldDB" id="A0A5S4ZR51"/>
<dbReference type="Pfam" id="PF15608">
    <property type="entry name" value="PELOTA_1"/>
    <property type="match status" value="1"/>
</dbReference>
<accession>A0A5S4ZR51</accession>
<evidence type="ECO:0000313" key="3">
    <source>
        <dbReference type="EMBL" id="TYO95304.1"/>
    </source>
</evidence>
<name>A0A5S4ZR51_9FIRM</name>
<dbReference type="InterPro" id="IPR011215">
    <property type="entry name" value="StiP_N"/>
</dbReference>
<reference evidence="3 4" key="1">
    <citation type="submission" date="2019-07" db="EMBL/GenBank/DDBJ databases">
        <title>Genomic Encyclopedia of Type Strains, Phase I: the one thousand microbial genomes (KMG-I) project.</title>
        <authorList>
            <person name="Kyrpides N."/>
        </authorList>
    </citation>
    <scope>NUCLEOTIDE SEQUENCE [LARGE SCALE GENOMIC DNA]</scope>
    <source>
        <strain evidence="3 4">DSM 6562</strain>
    </source>
</reference>
<sequence length="409" mass="46140">MSVISFNTSPKHNKNDARANEQLVDKHPPGIYSYPTVPDPVPLGSYTAGDVVFLLKDIGPCVVEQSNEDRERAMQSGCHYSEMLPIEYRPTREYIDLFHKSLKETGHRLALATAITAEHIIRRRGRRVVLASLARAGTPAGVLVKRYLRHFHNIDVPHYSISIIRDRGIDQNAIIYILQRHPGCTVQFIDGWTGKGAITAELIKAVDTFEQRFHIEPGVLGKDLAVLADPGHCANIFGTRDDFLIPSACLNATISGLMSRTVLRDDLIGPLDFHGAKYYRELAGEDLSNYFVDTVAGYFTSAWEKARRILQENHRLGVDENPSWLGRRETLRIQKEFGIKSINLVKPGVGETTRVLLRRVPWKILVKDVHHADIKHVLLLARDRGVPVQEYSRMSYSCCGLIKSMEDRK</sequence>
<organism evidence="3 4">
    <name type="scientific">Desulfallas thermosapovorans DSM 6562</name>
    <dbReference type="NCBI Taxonomy" id="1121431"/>
    <lineage>
        <taxon>Bacteria</taxon>
        <taxon>Bacillati</taxon>
        <taxon>Bacillota</taxon>
        <taxon>Clostridia</taxon>
        <taxon>Eubacteriales</taxon>
        <taxon>Desulfallaceae</taxon>
        <taxon>Desulfallas</taxon>
    </lineage>
</organism>
<proteinExistence type="predicted"/>
<comment type="caution">
    <text evidence="3">The sequence shown here is derived from an EMBL/GenBank/DDBJ whole genome shotgun (WGS) entry which is preliminary data.</text>
</comment>
<keyword evidence="4" id="KW-1185">Reference proteome</keyword>
<dbReference type="Pfam" id="PF11202">
    <property type="entry name" value="StiP"/>
    <property type="match status" value="1"/>
</dbReference>
<dbReference type="InterPro" id="IPR048336">
    <property type="entry name" value="StiP-like"/>
</dbReference>
<evidence type="ECO:0000259" key="2">
    <source>
        <dbReference type="Pfam" id="PF15608"/>
    </source>
</evidence>
<dbReference type="Proteomes" id="UP000323166">
    <property type="component" value="Unassembled WGS sequence"/>
</dbReference>
<protein>
    <submittedName>
        <fullName evidence="3">RNA binding Pelota-like protein</fullName>
    </submittedName>
</protein>
<dbReference type="EMBL" id="VNHM01000008">
    <property type="protein sequence ID" value="TYO95304.1"/>
    <property type="molecule type" value="Genomic_DNA"/>
</dbReference>
<evidence type="ECO:0000259" key="1">
    <source>
        <dbReference type="Pfam" id="PF11202"/>
    </source>
</evidence>
<feature type="domain" description="Cysteine protease StiP N-terminal" evidence="1">
    <location>
        <begin position="44"/>
        <end position="295"/>
    </location>
</feature>